<proteinExistence type="predicted"/>
<comment type="caution">
    <text evidence="2">The sequence shown here is derived from an EMBL/GenBank/DDBJ whole genome shotgun (WGS) entry which is preliminary data.</text>
</comment>
<evidence type="ECO:0000256" key="1">
    <source>
        <dbReference type="SAM" id="SignalP"/>
    </source>
</evidence>
<evidence type="ECO:0000313" key="3">
    <source>
        <dbReference type="Proteomes" id="UP000016568"/>
    </source>
</evidence>
<evidence type="ECO:0000313" key="2">
    <source>
        <dbReference type="EMBL" id="GAD50644.1"/>
    </source>
</evidence>
<keyword evidence="3" id="KW-1185">Reference proteome</keyword>
<feature type="chain" id="PRO_5004638922" evidence="1">
    <location>
        <begin position="36"/>
        <end position="196"/>
    </location>
</feature>
<gene>
    <name evidence="2" type="ORF">NT2_10_00890</name>
</gene>
<dbReference type="EMBL" id="BASZ01000010">
    <property type="protein sequence ID" value="GAD50644.1"/>
    <property type="molecule type" value="Genomic_DNA"/>
</dbReference>
<dbReference type="eggNOG" id="ENOG502ZBFF">
    <property type="taxonomic scope" value="Bacteria"/>
</dbReference>
<dbReference type="Proteomes" id="UP000016568">
    <property type="component" value="Unassembled WGS sequence"/>
</dbReference>
<feature type="signal peptide" evidence="1">
    <location>
        <begin position="1"/>
        <end position="35"/>
    </location>
</feature>
<sequence>MVAGGNGGMIRYRRLVARAVALALICGAPMAVAQAQETGATTGDGQPFDPDNLPPVSYPALAETADTMFDFIPEGWVMESHKQGDLNNDGKDDFAAILRMRDPANMVSDPWLGEPLDTNPRILLVAFREGEGLFRRVVANHVLIPRRDNPMQEDPLREIAIKRGVLTLTLENFMNAGAGGRGMRPMPFAGRRPISF</sequence>
<accession>U2ZZ23</accession>
<organism evidence="2 3">
    <name type="scientific">Caenibius tardaugens NBRC 16725</name>
    <dbReference type="NCBI Taxonomy" id="1219035"/>
    <lineage>
        <taxon>Bacteria</taxon>
        <taxon>Pseudomonadati</taxon>
        <taxon>Pseudomonadota</taxon>
        <taxon>Alphaproteobacteria</taxon>
        <taxon>Sphingomonadales</taxon>
        <taxon>Erythrobacteraceae</taxon>
        <taxon>Caenibius</taxon>
    </lineage>
</organism>
<keyword evidence="1" id="KW-0732">Signal</keyword>
<dbReference type="AlphaFoldDB" id="U2ZZ23"/>
<reference evidence="2 3" key="1">
    <citation type="submission" date="2013-09" db="EMBL/GenBank/DDBJ databases">
        <title>Whole genome shotgun sequence of Novosphingobium tardaugens NBRC 16725.</title>
        <authorList>
            <person name="Isaki S."/>
            <person name="Hosoyama A."/>
            <person name="Tsuchikane K."/>
            <person name="Katsumata H."/>
            <person name="Ando Y."/>
            <person name="Yamazaki S."/>
            <person name="Fujita N."/>
        </authorList>
    </citation>
    <scope>NUCLEOTIDE SEQUENCE [LARGE SCALE GENOMIC DNA]</scope>
    <source>
        <strain evidence="2 3">NBRC 16725</strain>
    </source>
</reference>
<protein>
    <submittedName>
        <fullName evidence="2">Uncharacterized protein</fullName>
    </submittedName>
</protein>
<name>U2ZZ23_9SPHN</name>